<dbReference type="HAMAP" id="MF_00111">
    <property type="entry name" value="MurA"/>
    <property type="match status" value="1"/>
</dbReference>
<dbReference type="NCBIfam" id="TIGR01072">
    <property type="entry name" value="murA"/>
    <property type="match status" value="1"/>
</dbReference>
<evidence type="ECO:0000256" key="9">
    <source>
        <dbReference type="ARBA" id="ARBA00023316"/>
    </source>
</evidence>
<evidence type="ECO:0000256" key="1">
    <source>
        <dbReference type="ARBA" id="ARBA00004496"/>
    </source>
</evidence>
<evidence type="ECO:0000256" key="6">
    <source>
        <dbReference type="ARBA" id="ARBA00022960"/>
    </source>
</evidence>
<dbReference type="Gene3D" id="3.65.10.10">
    <property type="entry name" value="Enolpyruvate transferase domain"/>
    <property type="match status" value="2"/>
</dbReference>
<dbReference type="InterPro" id="IPR036968">
    <property type="entry name" value="Enolpyruvate_Tfrase_sf"/>
</dbReference>
<comment type="subcellular location">
    <subcellularLocation>
        <location evidence="1 12">Cytoplasm</location>
    </subcellularLocation>
</comment>
<evidence type="ECO:0000256" key="5">
    <source>
        <dbReference type="ARBA" id="ARBA00022679"/>
    </source>
</evidence>
<evidence type="ECO:0000256" key="7">
    <source>
        <dbReference type="ARBA" id="ARBA00022984"/>
    </source>
</evidence>
<dbReference type="PANTHER" id="PTHR43783">
    <property type="entry name" value="UDP-N-ACETYLGLUCOSAMINE 1-CARBOXYVINYLTRANSFERASE"/>
    <property type="match status" value="1"/>
</dbReference>
<dbReference type="PANTHER" id="PTHR43783:SF2">
    <property type="entry name" value="UDP-N-ACETYLGLUCOSAMINE 1-CARBOXYVINYLTRANSFERASE 2"/>
    <property type="match status" value="1"/>
</dbReference>
<dbReference type="GO" id="GO:0008760">
    <property type="term" value="F:UDP-N-acetylglucosamine 1-carboxyvinyltransferase activity"/>
    <property type="evidence" value="ECO:0007669"/>
    <property type="project" value="UniProtKB-EC"/>
</dbReference>
<evidence type="ECO:0000256" key="8">
    <source>
        <dbReference type="ARBA" id="ARBA00023306"/>
    </source>
</evidence>
<dbReference type="EC" id="2.5.1.7" evidence="12"/>
<feature type="binding site" evidence="12">
    <location>
        <position position="327"/>
    </location>
    <ligand>
        <name>UDP-N-acetyl-alpha-D-glucosamine</name>
        <dbReference type="ChEBI" id="CHEBI:57705"/>
    </ligand>
</feature>
<keyword evidence="9 12" id="KW-0961">Cell wall biogenesis/degradation</keyword>
<accession>A0ABZ2Y1H9</accession>
<feature type="binding site" evidence="12">
    <location>
        <position position="305"/>
    </location>
    <ligand>
        <name>UDP-N-acetyl-alpha-D-glucosamine</name>
        <dbReference type="ChEBI" id="CHEBI:57705"/>
    </ligand>
</feature>
<evidence type="ECO:0000256" key="10">
    <source>
        <dbReference type="ARBA" id="ARBA00038367"/>
    </source>
</evidence>
<comment type="function">
    <text evidence="12">Cell wall formation. Adds enolpyruvyl to UDP-N-acetylglucosamine.</text>
</comment>
<comment type="pathway">
    <text evidence="2 12">Cell wall biogenesis; peptidoglycan biosynthesis.</text>
</comment>
<comment type="similarity">
    <text evidence="10 12">Belongs to the EPSP synthase family. MurA subfamily.</text>
</comment>
<feature type="binding site" evidence="12">
    <location>
        <begin position="122"/>
        <end position="126"/>
    </location>
    <ligand>
        <name>UDP-N-acetyl-alpha-D-glucosamine</name>
        <dbReference type="ChEBI" id="CHEBI:57705"/>
    </ligand>
</feature>
<keyword evidence="6 12" id="KW-0133">Cell shape</keyword>
<dbReference type="NCBIfam" id="NF009470">
    <property type="entry name" value="PRK12830.1"/>
    <property type="match status" value="1"/>
</dbReference>
<dbReference type="InterPro" id="IPR005750">
    <property type="entry name" value="UDP_GlcNAc_COvinyl_MurA"/>
</dbReference>
<keyword evidence="5 12" id="KW-0808">Transferase</keyword>
<dbReference type="InterPro" id="IPR013792">
    <property type="entry name" value="RNA3'P_cycl/enolpyr_Trfase_a/b"/>
</dbReference>
<feature type="binding site" evidence="12">
    <location>
        <begin position="22"/>
        <end position="23"/>
    </location>
    <ligand>
        <name>phosphoenolpyruvate</name>
        <dbReference type="ChEBI" id="CHEBI:58702"/>
    </ligand>
</feature>
<evidence type="ECO:0000256" key="2">
    <source>
        <dbReference type="ARBA" id="ARBA00004752"/>
    </source>
</evidence>
<dbReference type="Pfam" id="PF00275">
    <property type="entry name" value="EPSP_synthase"/>
    <property type="match status" value="1"/>
</dbReference>
<feature type="domain" description="Enolpyruvate transferase" evidence="13">
    <location>
        <begin position="7"/>
        <end position="406"/>
    </location>
</feature>
<feature type="binding site" evidence="12">
    <location>
        <position position="93"/>
    </location>
    <ligand>
        <name>UDP-N-acetyl-alpha-D-glucosamine</name>
        <dbReference type="ChEBI" id="CHEBI:57705"/>
    </ligand>
</feature>
<evidence type="ECO:0000313" key="15">
    <source>
        <dbReference type="Proteomes" id="UP001486565"/>
    </source>
</evidence>
<comment type="caution">
    <text evidence="12">Lacks conserved residue(s) required for the propagation of feature annotation.</text>
</comment>
<dbReference type="NCBIfam" id="NF006873">
    <property type="entry name" value="PRK09369.1"/>
    <property type="match status" value="1"/>
</dbReference>
<keyword evidence="4 12" id="KW-0132">Cell division</keyword>
<feature type="active site" description="Proton donor" evidence="12">
    <location>
        <position position="117"/>
    </location>
</feature>
<gene>
    <name evidence="12" type="primary">murA</name>
    <name evidence="14" type="ORF">QBE51_10255</name>
</gene>
<evidence type="ECO:0000256" key="4">
    <source>
        <dbReference type="ARBA" id="ARBA00022618"/>
    </source>
</evidence>
<dbReference type="InterPro" id="IPR050068">
    <property type="entry name" value="MurA_subfamily"/>
</dbReference>
<keyword evidence="8 12" id="KW-0131">Cell cycle</keyword>
<keyword evidence="7 12" id="KW-0573">Peptidoglycan synthesis</keyword>
<evidence type="ECO:0000256" key="12">
    <source>
        <dbReference type="HAMAP-Rule" id="MF_00111"/>
    </source>
</evidence>
<evidence type="ECO:0000313" key="14">
    <source>
        <dbReference type="EMBL" id="WZL69178.1"/>
    </source>
</evidence>
<dbReference type="CDD" id="cd01555">
    <property type="entry name" value="UdpNAET"/>
    <property type="match status" value="1"/>
</dbReference>
<evidence type="ECO:0000256" key="3">
    <source>
        <dbReference type="ARBA" id="ARBA00022490"/>
    </source>
</evidence>
<proteinExistence type="inferred from homology"/>
<evidence type="ECO:0000259" key="13">
    <source>
        <dbReference type="Pfam" id="PF00275"/>
    </source>
</evidence>
<dbReference type="RefSeq" id="WP_341876186.1">
    <property type="nucleotide sequence ID" value="NZ_CP121687.1"/>
</dbReference>
<reference evidence="14 15" key="1">
    <citation type="submission" date="2023-03" db="EMBL/GenBank/DDBJ databases">
        <title>Novel Species.</title>
        <authorList>
            <person name="Ma S."/>
        </authorList>
    </citation>
    <scope>NUCLEOTIDE SEQUENCE [LARGE SCALE GENOMIC DNA]</scope>
    <source>
        <strain evidence="14 15">LIND6LT2</strain>
    </source>
</reference>
<organism evidence="14 15">
    <name type="scientific">Defluviitalea saccharophila</name>
    <dbReference type="NCBI Taxonomy" id="879970"/>
    <lineage>
        <taxon>Bacteria</taxon>
        <taxon>Bacillati</taxon>
        <taxon>Bacillota</taxon>
        <taxon>Clostridia</taxon>
        <taxon>Lachnospirales</taxon>
        <taxon>Defluviitaleaceae</taxon>
        <taxon>Defluviitalea</taxon>
    </lineage>
</organism>
<dbReference type="SUPFAM" id="SSF55205">
    <property type="entry name" value="EPT/RTPC-like"/>
    <property type="match status" value="1"/>
</dbReference>
<evidence type="ECO:0000256" key="11">
    <source>
        <dbReference type="ARBA" id="ARBA00047527"/>
    </source>
</evidence>
<keyword evidence="12" id="KW-0670">Pyruvate</keyword>
<feature type="modified residue" description="2-(S-cysteinyl)pyruvic acid O-phosphothioketal" evidence="12">
    <location>
        <position position="117"/>
    </location>
</feature>
<dbReference type="Proteomes" id="UP001486565">
    <property type="component" value="Chromosome"/>
</dbReference>
<comment type="catalytic activity">
    <reaction evidence="11 12">
        <text>phosphoenolpyruvate + UDP-N-acetyl-alpha-D-glucosamine = UDP-N-acetyl-3-O-(1-carboxyvinyl)-alpha-D-glucosamine + phosphate</text>
        <dbReference type="Rhea" id="RHEA:18681"/>
        <dbReference type="ChEBI" id="CHEBI:43474"/>
        <dbReference type="ChEBI" id="CHEBI:57705"/>
        <dbReference type="ChEBI" id="CHEBI:58702"/>
        <dbReference type="ChEBI" id="CHEBI:68483"/>
        <dbReference type="EC" id="2.5.1.7"/>
    </reaction>
</comment>
<sequence length="418" mass="44898">MEQLIIRGRKRLQGEVTVNGAKNAAVAVIPAAILCDDICTIENLPYIDDVISLADTLNDMGVRCEFVDSHTLKIDSRNINNFCATYESVKKIRASYYLLGALLGRYKKAEVAFPGGCNFGTRPIDQHIKGFTALGAEVVVEHGMIKASAEKLVGAQIYLDVVSVGATINIMLAAVLAEGTTIIENAAKEPHVVDTANFLNSMGANVKGAGTDVIRIIGVEKLSGTNYMIIPDQIEAGTYMMAGAITGGDVTVRNLIPKHMESLSAKLLEMGVDLEEGDDYIRVSVTNPLKAVNVKTLPYPGFPTDLQPQMSALLSVVEGTSIITESVWDNRFQYIDELKRLGADIKVEGRVAVIKGIKKLSGAQVCATDLRAGAGLVLAALAAEGKTTISNLQYIDRGYEAIEKKLNGLGADIKRVKR</sequence>
<dbReference type="InterPro" id="IPR001986">
    <property type="entry name" value="Enolpyruvate_Tfrase_dom"/>
</dbReference>
<dbReference type="EMBL" id="CP121687">
    <property type="protein sequence ID" value="WZL69178.1"/>
    <property type="molecule type" value="Genomic_DNA"/>
</dbReference>
<name>A0ABZ2Y1H9_9FIRM</name>
<protein>
    <recommendedName>
        <fullName evidence="12">UDP-N-acetylglucosamine 1-carboxyvinyltransferase</fullName>
        <ecNumber evidence="12">2.5.1.7</ecNumber>
    </recommendedName>
    <alternativeName>
        <fullName evidence="12">Enoylpyruvate transferase</fullName>
    </alternativeName>
    <alternativeName>
        <fullName evidence="12">UDP-N-acetylglucosamine enolpyruvyl transferase</fullName>
        <shortName evidence="12">EPT</shortName>
    </alternativeName>
</protein>
<keyword evidence="3 12" id="KW-0963">Cytoplasm</keyword>
<keyword evidence="15" id="KW-1185">Reference proteome</keyword>